<keyword evidence="3" id="KW-1185">Reference proteome</keyword>
<dbReference type="OrthoDB" id="10343516at2759"/>
<dbReference type="AlphaFoldDB" id="A0A4V6T5R9"/>
<proteinExistence type="predicted"/>
<sequence length="79" mass="8092">MQLSVFALFAATAFSLVNAQTWGVGDCGTPPAGSQCGRYCIVCCDAFPDSPNCVTDQTCESLCSQNPTATSTATATATD</sequence>
<evidence type="ECO:0000256" key="1">
    <source>
        <dbReference type="SAM" id="SignalP"/>
    </source>
</evidence>
<keyword evidence="1" id="KW-0732">Signal</keyword>
<feature type="chain" id="PRO_5020384890" evidence="1">
    <location>
        <begin position="20"/>
        <end position="79"/>
    </location>
</feature>
<accession>A0A4V6T5R9</accession>
<protein>
    <submittedName>
        <fullName evidence="2">Uncharacterized protein</fullName>
    </submittedName>
</protein>
<evidence type="ECO:0000313" key="3">
    <source>
        <dbReference type="Proteomes" id="UP000297245"/>
    </source>
</evidence>
<organism evidence="2 3">
    <name type="scientific">Dendrothele bispora (strain CBS 962.96)</name>
    <dbReference type="NCBI Taxonomy" id="1314807"/>
    <lineage>
        <taxon>Eukaryota</taxon>
        <taxon>Fungi</taxon>
        <taxon>Dikarya</taxon>
        <taxon>Basidiomycota</taxon>
        <taxon>Agaricomycotina</taxon>
        <taxon>Agaricomycetes</taxon>
        <taxon>Agaricomycetidae</taxon>
        <taxon>Agaricales</taxon>
        <taxon>Agaricales incertae sedis</taxon>
        <taxon>Dendrothele</taxon>
    </lineage>
</organism>
<dbReference type="EMBL" id="ML179036">
    <property type="protein sequence ID" value="THV07806.1"/>
    <property type="molecule type" value="Genomic_DNA"/>
</dbReference>
<name>A0A4V6T5R9_DENBC</name>
<gene>
    <name evidence="2" type="ORF">K435DRAFT_847614</name>
</gene>
<reference evidence="2 3" key="1">
    <citation type="journal article" date="2019" name="Nat. Ecol. Evol.">
        <title>Megaphylogeny resolves global patterns of mushroom evolution.</title>
        <authorList>
            <person name="Varga T."/>
            <person name="Krizsan K."/>
            <person name="Foldi C."/>
            <person name="Dima B."/>
            <person name="Sanchez-Garcia M."/>
            <person name="Sanchez-Ramirez S."/>
            <person name="Szollosi G.J."/>
            <person name="Szarkandi J.G."/>
            <person name="Papp V."/>
            <person name="Albert L."/>
            <person name="Andreopoulos W."/>
            <person name="Angelini C."/>
            <person name="Antonin V."/>
            <person name="Barry K.W."/>
            <person name="Bougher N.L."/>
            <person name="Buchanan P."/>
            <person name="Buyck B."/>
            <person name="Bense V."/>
            <person name="Catcheside P."/>
            <person name="Chovatia M."/>
            <person name="Cooper J."/>
            <person name="Damon W."/>
            <person name="Desjardin D."/>
            <person name="Finy P."/>
            <person name="Geml J."/>
            <person name="Haridas S."/>
            <person name="Hughes K."/>
            <person name="Justo A."/>
            <person name="Karasinski D."/>
            <person name="Kautmanova I."/>
            <person name="Kiss B."/>
            <person name="Kocsube S."/>
            <person name="Kotiranta H."/>
            <person name="LaButti K.M."/>
            <person name="Lechner B.E."/>
            <person name="Liimatainen K."/>
            <person name="Lipzen A."/>
            <person name="Lukacs Z."/>
            <person name="Mihaltcheva S."/>
            <person name="Morgado L.N."/>
            <person name="Niskanen T."/>
            <person name="Noordeloos M.E."/>
            <person name="Ohm R.A."/>
            <person name="Ortiz-Santana B."/>
            <person name="Ovrebo C."/>
            <person name="Racz N."/>
            <person name="Riley R."/>
            <person name="Savchenko A."/>
            <person name="Shiryaev A."/>
            <person name="Soop K."/>
            <person name="Spirin V."/>
            <person name="Szebenyi C."/>
            <person name="Tomsovsky M."/>
            <person name="Tulloss R.E."/>
            <person name="Uehling J."/>
            <person name="Grigoriev I.V."/>
            <person name="Vagvolgyi C."/>
            <person name="Papp T."/>
            <person name="Martin F.M."/>
            <person name="Miettinen O."/>
            <person name="Hibbett D.S."/>
            <person name="Nagy L.G."/>
        </authorList>
    </citation>
    <scope>NUCLEOTIDE SEQUENCE [LARGE SCALE GENOMIC DNA]</scope>
    <source>
        <strain evidence="2 3">CBS 962.96</strain>
    </source>
</reference>
<feature type="signal peptide" evidence="1">
    <location>
        <begin position="1"/>
        <end position="19"/>
    </location>
</feature>
<dbReference type="Proteomes" id="UP000297245">
    <property type="component" value="Unassembled WGS sequence"/>
</dbReference>
<evidence type="ECO:0000313" key="2">
    <source>
        <dbReference type="EMBL" id="THV07806.1"/>
    </source>
</evidence>